<dbReference type="GO" id="GO:0003777">
    <property type="term" value="F:microtubule motor activity"/>
    <property type="evidence" value="ECO:0007669"/>
    <property type="project" value="InterPro"/>
</dbReference>
<evidence type="ECO:0000256" key="3">
    <source>
        <dbReference type="PROSITE-ProRule" id="PRU00283"/>
    </source>
</evidence>
<feature type="domain" description="Kinesin motor" evidence="4">
    <location>
        <begin position="16"/>
        <end position="70"/>
    </location>
</feature>
<dbReference type="GO" id="GO:0005524">
    <property type="term" value="F:ATP binding"/>
    <property type="evidence" value="ECO:0007669"/>
    <property type="project" value="UniProtKB-KW"/>
</dbReference>
<dbReference type="GO" id="GO:0008017">
    <property type="term" value="F:microtubule binding"/>
    <property type="evidence" value="ECO:0007669"/>
    <property type="project" value="InterPro"/>
</dbReference>
<keyword evidence="1" id="KW-0547">Nucleotide-binding</keyword>
<gene>
    <name evidence="5" type="ORF">OVA965_LOCUS32955</name>
    <name evidence="6" type="ORF">TMI583_LOCUS33830</name>
</gene>
<evidence type="ECO:0000256" key="1">
    <source>
        <dbReference type="ARBA" id="ARBA00022741"/>
    </source>
</evidence>
<evidence type="ECO:0000313" key="6">
    <source>
        <dbReference type="EMBL" id="CAF4206552.1"/>
    </source>
</evidence>
<evidence type="ECO:0000313" key="5">
    <source>
        <dbReference type="EMBL" id="CAF1399090.1"/>
    </source>
</evidence>
<dbReference type="InterPro" id="IPR001752">
    <property type="entry name" value="Kinesin_motor_dom"/>
</dbReference>
<feature type="non-terminal residue" evidence="6">
    <location>
        <position position="1"/>
    </location>
</feature>
<dbReference type="PROSITE" id="PS50067">
    <property type="entry name" value="KINESIN_MOTOR_2"/>
    <property type="match status" value="1"/>
</dbReference>
<organism evidence="6 7">
    <name type="scientific">Didymodactylos carnosus</name>
    <dbReference type="NCBI Taxonomy" id="1234261"/>
    <lineage>
        <taxon>Eukaryota</taxon>
        <taxon>Metazoa</taxon>
        <taxon>Spiralia</taxon>
        <taxon>Gnathifera</taxon>
        <taxon>Rotifera</taxon>
        <taxon>Eurotatoria</taxon>
        <taxon>Bdelloidea</taxon>
        <taxon>Philodinida</taxon>
        <taxon>Philodinidae</taxon>
        <taxon>Didymodactylos</taxon>
    </lineage>
</organism>
<dbReference type="EMBL" id="CAJOBA010047903">
    <property type="protein sequence ID" value="CAF4206552.1"/>
    <property type="molecule type" value="Genomic_DNA"/>
</dbReference>
<dbReference type="Proteomes" id="UP000682733">
    <property type="component" value="Unassembled WGS sequence"/>
</dbReference>
<sequence>VFRSEPPDDLSSEKDRVRVIVRVRPMNTREVDKGDRPILTCDTETSILVDGPQHSRRFTFDAVFDTNSAQ</sequence>
<evidence type="ECO:0000259" key="4">
    <source>
        <dbReference type="PROSITE" id="PS50067"/>
    </source>
</evidence>
<dbReference type="Gene3D" id="3.40.850.10">
    <property type="entry name" value="Kinesin motor domain"/>
    <property type="match status" value="1"/>
</dbReference>
<dbReference type="EMBL" id="CAJNOK010026176">
    <property type="protein sequence ID" value="CAF1399090.1"/>
    <property type="molecule type" value="Genomic_DNA"/>
</dbReference>
<dbReference type="Proteomes" id="UP000677228">
    <property type="component" value="Unassembled WGS sequence"/>
</dbReference>
<comment type="caution">
    <text evidence="3">Lacks conserved residue(s) required for the propagation of feature annotation.</text>
</comment>
<dbReference type="InterPro" id="IPR036961">
    <property type="entry name" value="Kinesin_motor_dom_sf"/>
</dbReference>
<dbReference type="GO" id="GO:0007018">
    <property type="term" value="P:microtubule-based movement"/>
    <property type="evidence" value="ECO:0007669"/>
    <property type="project" value="InterPro"/>
</dbReference>
<dbReference type="InterPro" id="IPR027417">
    <property type="entry name" value="P-loop_NTPase"/>
</dbReference>
<comment type="caution">
    <text evidence="6">The sequence shown here is derived from an EMBL/GenBank/DDBJ whole genome shotgun (WGS) entry which is preliminary data.</text>
</comment>
<dbReference type="SUPFAM" id="SSF52540">
    <property type="entry name" value="P-loop containing nucleoside triphosphate hydrolases"/>
    <property type="match status" value="1"/>
</dbReference>
<name>A0A8S2S934_9BILA</name>
<evidence type="ECO:0000256" key="2">
    <source>
        <dbReference type="ARBA" id="ARBA00022840"/>
    </source>
</evidence>
<comment type="similarity">
    <text evidence="3">Belongs to the TRAFAC class myosin-kinesin ATPase superfamily. Kinesin family.</text>
</comment>
<proteinExistence type="inferred from homology"/>
<protein>
    <recommendedName>
        <fullName evidence="4">Kinesin motor domain-containing protein</fullName>
    </recommendedName>
</protein>
<reference evidence="6" key="1">
    <citation type="submission" date="2021-02" db="EMBL/GenBank/DDBJ databases">
        <authorList>
            <person name="Nowell W R."/>
        </authorList>
    </citation>
    <scope>NUCLEOTIDE SEQUENCE</scope>
</reference>
<keyword evidence="2" id="KW-0067">ATP-binding</keyword>
<accession>A0A8S2S934</accession>
<dbReference type="AlphaFoldDB" id="A0A8S2S934"/>
<evidence type="ECO:0000313" key="7">
    <source>
        <dbReference type="Proteomes" id="UP000682733"/>
    </source>
</evidence>